<protein>
    <submittedName>
        <fullName evidence="2">BAH domain-containing protein</fullName>
    </submittedName>
    <submittedName>
        <fullName evidence="3">Putative bromo adjacent homology (BAH) domain, Zinc finger, RING/FYVE/PHD-type</fullName>
    </submittedName>
</protein>
<reference evidence="3" key="2">
    <citation type="submission" date="2017-02" db="EMBL/GenBank/DDBJ databases">
        <title>Sunflower complete genome.</title>
        <authorList>
            <person name="Langlade N."/>
            <person name="Munos S."/>
        </authorList>
    </citation>
    <scope>NUCLEOTIDE SEQUENCE [LARGE SCALE GENOMIC DNA]</scope>
    <source>
        <tissue evidence="3">Leaves</tissue>
    </source>
</reference>
<reference evidence="2 4" key="1">
    <citation type="journal article" date="2017" name="Nature">
        <title>The sunflower genome provides insights into oil metabolism, flowering and Asterid evolution.</title>
        <authorList>
            <person name="Badouin H."/>
            <person name="Gouzy J."/>
            <person name="Grassa C.J."/>
            <person name="Murat F."/>
            <person name="Staton S.E."/>
            <person name="Cottret L."/>
            <person name="Lelandais-Briere C."/>
            <person name="Owens G.L."/>
            <person name="Carrere S."/>
            <person name="Mayjonade B."/>
            <person name="Legrand L."/>
            <person name="Gill N."/>
            <person name="Kane N.C."/>
            <person name="Bowers J.E."/>
            <person name="Hubner S."/>
            <person name="Bellec A."/>
            <person name="Berard A."/>
            <person name="Berges H."/>
            <person name="Blanchet N."/>
            <person name="Boniface M.C."/>
            <person name="Brunel D."/>
            <person name="Catrice O."/>
            <person name="Chaidir N."/>
            <person name="Claudel C."/>
            <person name="Donnadieu C."/>
            <person name="Faraut T."/>
            <person name="Fievet G."/>
            <person name="Helmstetter N."/>
            <person name="King M."/>
            <person name="Knapp S.J."/>
            <person name="Lai Z."/>
            <person name="Le Paslier M.C."/>
            <person name="Lippi Y."/>
            <person name="Lorenzon L."/>
            <person name="Mandel J.R."/>
            <person name="Marage G."/>
            <person name="Marchand G."/>
            <person name="Marquand E."/>
            <person name="Bret-Mestries E."/>
            <person name="Morien E."/>
            <person name="Nambeesan S."/>
            <person name="Nguyen T."/>
            <person name="Pegot-Espagnet P."/>
            <person name="Pouilly N."/>
            <person name="Raftis F."/>
            <person name="Sallet E."/>
            <person name="Schiex T."/>
            <person name="Thomas J."/>
            <person name="Vandecasteele C."/>
            <person name="Vares D."/>
            <person name="Vear F."/>
            <person name="Vautrin S."/>
            <person name="Crespi M."/>
            <person name="Mangin B."/>
            <person name="Burke J.M."/>
            <person name="Salse J."/>
            <person name="Munos S."/>
            <person name="Vincourt P."/>
            <person name="Rieseberg L.H."/>
            <person name="Langlade N.B."/>
        </authorList>
    </citation>
    <scope>NUCLEOTIDE SEQUENCE [LARGE SCALE GENOMIC DNA]</scope>
    <source>
        <strain evidence="4">cv. SF193</strain>
        <tissue evidence="2">Leaves</tissue>
    </source>
</reference>
<dbReference type="InterPro" id="IPR043151">
    <property type="entry name" value="BAH_sf"/>
</dbReference>
<organism evidence="3 4">
    <name type="scientific">Helianthus annuus</name>
    <name type="common">Common sunflower</name>
    <dbReference type="NCBI Taxonomy" id="4232"/>
    <lineage>
        <taxon>Eukaryota</taxon>
        <taxon>Viridiplantae</taxon>
        <taxon>Streptophyta</taxon>
        <taxon>Embryophyta</taxon>
        <taxon>Tracheophyta</taxon>
        <taxon>Spermatophyta</taxon>
        <taxon>Magnoliopsida</taxon>
        <taxon>eudicotyledons</taxon>
        <taxon>Gunneridae</taxon>
        <taxon>Pentapetalae</taxon>
        <taxon>asterids</taxon>
        <taxon>campanulids</taxon>
        <taxon>Asterales</taxon>
        <taxon>Asteraceae</taxon>
        <taxon>Asteroideae</taxon>
        <taxon>Heliantheae alliance</taxon>
        <taxon>Heliantheae</taxon>
        <taxon>Helianthus</taxon>
    </lineage>
</organism>
<evidence type="ECO:0000313" key="4">
    <source>
        <dbReference type="Proteomes" id="UP000215914"/>
    </source>
</evidence>
<dbReference type="Proteomes" id="UP000215914">
    <property type="component" value="Chromosome 8"/>
</dbReference>
<dbReference type="Gramene" id="mRNA:HanXRQr2_Chr08g0336411">
    <property type="protein sequence ID" value="mRNA:HanXRQr2_Chr08g0336411"/>
    <property type="gene ID" value="HanXRQr2_Chr08g0336411"/>
</dbReference>
<dbReference type="GO" id="GO:0003682">
    <property type="term" value="F:chromatin binding"/>
    <property type="evidence" value="ECO:0007669"/>
    <property type="project" value="InterPro"/>
</dbReference>
<keyword evidence="4" id="KW-1185">Reference proteome</keyword>
<accession>A0A251U7Z6</accession>
<dbReference type="EMBL" id="MNCJ02000323">
    <property type="protein sequence ID" value="KAF5795158.1"/>
    <property type="molecule type" value="Genomic_DNA"/>
</dbReference>
<dbReference type="Gene3D" id="2.30.30.490">
    <property type="match status" value="1"/>
</dbReference>
<sequence>MAQNVNSYTINGTNIIIKVSDYVRIRSNDPKPYTLVARVELLGIEHQMALIRWYYLPEETEQGRKSFHGIKEVFLSNHYDVQSIHTIQGKYVVYSLENYMNLKRVGVDDYFFRFEYNYVKKCHVDVFVVVYCECEMPYNPDLFIVQCDGCKCRYILSKYHQ</sequence>
<feature type="domain" description="BAH" evidence="1">
    <location>
        <begin position="15"/>
        <end position="127"/>
    </location>
</feature>
<dbReference type="InterPro" id="IPR001025">
    <property type="entry name" value="BAH_dom"/>
</dbReference>
<dbReference type="PROSITE" id="PS51038">
    <property type="entry name" value="BAH"/>
    <property type="match status" value="1"/>
</dbReference>
<dbReference type="STRING" id="4232.A0A251U7Z6"/>
<dbReference type="InParanoid" id="A0A251U7Z6"/>
<name>A0A251U7Z6_HELAN</name>
<gene>
    <name evidence="3" type="ORF">HannXRQ_Chr08g0222801</name>
    <name evidence="2" type="ORF">HanXRQr2_Chr08g0336411</name>
</gene>
<dbReference type="SMART" id="SM00439">
    <property type="entry name" value="BAH"/>
    <property type="match status" value="1"/>
</dbReference>
<evidence type="ECO:0000313" key="2">
    <source>
        <dbReference type="EMBL" id="KAF5795158.1"/>
    </source>
</evidence>
<reference evidence="2" key="3">
    <citation type="submission" date="2020-06" db="EMBL/GenBank/DDBJ databases">
        <title>Helianthus annuus Genome sequencing and assembly Release 2.</title>
        <authorList>
            <person name="Gouzy J."/>
            <person name="Langlade N."/>
            <person name="Munos S."/>
        </authorList>
    </citation>
    <scope>NUCLEOTIDE SEQUENCE</scope>
    <source>
        <tissue evidence="2">Leaves</tissue>
    </source>
</reference>
<dbReference type="Pfam" id="PF01426">
    <property type="entry name" value="BAH"/>
    <property type="match status" value="1"/>
</dbReference>
<dbReference type="PANTHER" id="PTHR46364">
    <property type="entry name" value="OS08G0421900 PROTEIN"/>
    <property type="match status" value="1"/>
</dbReference>
<evidence type="ECO:0000313" key="3">
    <source>
        <dbReference type="EMBL" id="OTG18411.1"/>
    </source>
</evidence>
<dbReference type="AlphaFoldDB" id="A0A251U7Z6"/>
<proteinExistence type="predicted"/>
<dbReference type="EMBL" id="CM007897">
    <property type="protein sequence ID" value="OTG18411.1"/>
    <property type="molecule type" value="Genomic_DNA"/>
</dbReference>
<evidence type="ECO:0000259" key="1">
    <source>
        <dbReference type="PROSITE" id="PS51038"/>
    </source>
</evidence>
<dbReference type="OMA" id="QMALIRW"/>